<proteinExistence type="predicted"/>
<keyword evidence="2" id="KW-0813">Transport</keyword>
<keyword evidence="8" id="KW-0406">Ion transport</keyword>
<keyword evidence="7" id="KW-0408">Iron</keyword>
<dbReference type="OrthoDB" id="5296765at2"/>
<dbReference type="GO" id="GO:0005524">
    <property type="term" value="F:ATP binding"/>
    <property type="evidence" value="ECO:0007669"/>
    <property type="project" value="UniProtKB-KW"/>
</dbReference>
<gene>
    <name evidence="11" type="ORF">FHP06_04975</name>
</gene>
<evidence type="ECO:0000256" key="2">
    <source>
        <dbReference type="ARBA" id="ARBA00022448"/>
    </source>
</evidence>
<keyword evidence="12" id="KW-1185">Reference proteome</keyword>
<keyword evidence="9" id="KW-0472">Membrane</keyword>
<keyword evidence="6 11" id="KW-0067">ATP-binding</keyword>
<dbReference type="InterPro" id="IPR027417">
    <property type="entry name" value="P-loop_NTPase"/>
</dbReference>
<dbReference type="AlphaFoldDB" id="A0A5C8NLP8"/>
<dbReference type="GO" id="GO:0006826">
    <property type="term" value="P:iron ion transport"/>
    <property type="evidence" value="ECO:0007669"/>
    <property type="project" value="UniProtKB-KW"/>
</dbReference>
<feature type="domain" description="ABC transporter" evidence="10">
    <location>
        <begin position="8"/>
        <end position="245"/>
    </location>
</feature>
<dbReference type="PANTHER" id="PTHR42771:SF2">
    <property type="entry name" value="IRON(3+)-HYDROXAMATE IMPORT ATP-BINDING PROTEIN FHUC"/>
    <property type="match status" value="1"/>
</dbReference>
<evidence type="ECO:0000259" key="10">
    <source>
        <dbReference type="PROSITE" id="PS50893"/>
    </source>
</evidence>
<dbReference type="GO" id="GO:0016887">
    <property type="term" value="F:ATP hydrolysis activity"/>
    <property type="evidence" value="ECO:0007669"/>
    <property type="project" value="InterPro"/>
</dbReference>
<dbReference type="InterPro" id="IPR003439">
    <property type="entry name" value="ABC_transporter-like_ATP-bd"/>
</dbReference>
<dbReference type="Pfam" id="PF00005">
    <property type="entry name" value="ABC_tran"/>
    <property type="match status" value="1"/>
</dbReference>
<organism evidence="11 12">
    <name type="scientific">Aeromicrobium terrae</name>
    <dbReference type="NCBI Taxonomy" id="2498846"/>
    <lineage>
        <taxon>Bacteria</taxon>
        <taxon>Bacillati</taxon>
        <taxon>Actinomycetota</taxon>
        <taxon>Actinomycetes</taxon>
        <taxon>Propionibacteriales</taxon>
        <taxon>Nocardioidaceae</taxon>
        <taxon>Aeromicrobium</taxon>
    </lineage>
</organism>
<accession>A0A5C8NLP8</accession>
<evidence type="ECO:0000313" key="11">
    <source>
        <dbReference type="EMBL" id="TXL62066.1"/>
    </source>
</evidence>
<dbReference type="InterPro" id="IPR017871">
    <property type="entry name" value="ABC_transporter-like_CS"/>
</dbReference>
<keyword evidence="4" id="KW-0410">Iron transport</keyword>
<evidence type="ECO:0000256" key="8">
    <source>
        <dbReference type="ARBA" id="ARBA00023065"/>
    </source>
</evidence>
<sequence>MPYLIGMITAAGVHAGYGRTEVVTDADLMLTPGTVTALIGPNGSGKSTLLRTLARLHPATRGRIELADGRGVDELPSKELATRLTLLSQTRVAPGGVTVREAVEYGRHPHRGRWGGGDPDGPEVVERVLAMTGVSDLAGRPVDSLSGGQMQRVWLASCLAQDTPVLLLDEPTTYLDLRYQVEMLDIVRDLADLHGIAVGVVLHDLDQAASVADQVVLLVGGRVIATGRPADVLTPALLTHAYGIDVDVDVDPQTGLLRTRALARHHHQKEN</sequence>
<dbReference type="Gene3D" id="3.40.50.300">
    <property type="entry name" value="P-loop containing nucleotide triphosphate hydrolases"/>
    <property type="match status" value="1"/>
</dbReference>
<dbReference type="GO" id="GO:0005886">
    <property type="term" value="C:plasma membrane"/>
    <property type="evidence" value="ECO:0007669"/>
    <property type="project" value="UniProtKB-SubCell"/>
</dbReference>
<dbReference type="Proteomes" id="UP000321571">
    <property type="component" value="Unassembled WGS sequence"/>
</dbReference>
<keyword evidence="3" id="KW-1003">Cell membrane</keyword>
<dbReference type="PANTHER" id="PTHR42771">
    <property type="entry name" value="IRON(3+)-HYDROXAMATE IMPORT ATP-BINDING PROTEIN FHUC"/>
    <property type="match status" value="1"/>
</dbReference>
<evidence type="ECO:0000256" key="1">
    <source>
        <dbReference type="ARBA" id="ARBA00004202"/>
    </source>
</evidence>
<dbReference type="InterPro" id="IPR003593">
    <property type="entry name" value="AAA+_ATPase"/>
</dbReference>
<dbReference type="SUPFAM" id="SSF52540">
    <property type="entry name" value="P-loop containing nucleoside triphosphate hydrolases"/>
    <property type="match status" value="1"/>
</dbReference>
<dbReference type="SMART" id="SM00382">
    <property type="entry name" value="AAA"/>
    <property type="match status" value="1"/>
</dbReference>
<dbReference type="PROSITE" id="PS50893">
    <property type="entry name" value="ABC_TRANSPORTER_2"/>
    <property type="match status" value="1"/>
</dbReference>
<evidence type="ECO:0000256" key="5">
    <source>
        <dbReference type="ARBA" id="ARBA00022741"/>
    </source>
</evidence>
<dbReference type="EMBL" id="VDUX01000002">
    <property type="protein sequence ID" value="TXL62066.1"/>
    <property type="molecule type" value="Genomic_DNA"/>
</dbReference>
<evidence type="ECO:0000256" key="7">
    <source>
        <dbReference type="ARBA" id="ARBA00023004"/>
    </source>
</evidence>
<dbReference type="InterPro" id="IPR051535">
    <property type="entry name" value="Siderophore_ABC-ATPase"/>
</dbReference>
<comment type="subcellular location">
    <subcellularLocation>
        <location evidence="1">Cell membrane</location>
        <topology evidence="1">Peripheral membrane protein</topology>
    </subcellularLocation>
</comment>
<evidence type="ECO:0000256" key="6">
    <source>
        <dbReference type="ARBA" id="ARBA00022840"/>
    </source>
</evidence>
<dbReference type="CDD" id="cd03214">
    <property type="entry name" value="ABC_Iron-Siderophores_B12_Hemin"/>
    <property type="match status" value="1"/>
</dbReference>
<dbReference type="PROSITE" id="PS00211">
    <property type="entry name" value="ABC_TRANSPORTER_1"/>
    <property type="match status" value="1"/>
</dbReference>
<name>A0A5C8NLP8_9ACTN</name>
<protein>
    <submittedName>
        <fullName evidence="11">ABC transporter ATP-binding protein</fullName>
    </submittedName>
</protein>
<evidence type="ECO:0000256" key="4">
    <source>
        <dbReference type="ARBA" id="ARBA00022496"/>
    </source>
</evidence>
<keyword evidence="5" id="KW-0547">Nucleotide-binding</keyword>
<evidence type="ECO:0000256" key="3">
    <source>
        <dbReference type="ARBA" id="ARBA00022475"/>
    </source>
</evidence>
<evidence type="ECO:0000313" key="12">
    <source>
        <dbReference type="Proteomes" id="UP000321571"/>
    </source>
</evidence>
<evidence type="ECO:0000256" key="9">
    <source>
        <dbReference type="ARBA" id="ARBA00023136"/>
    </source>
</evidence>
<dbReference type="FunFam" id="3.40.50.300:FF:000134">
    <property type="entry name" value="Iron-enterobactin ABC transporter ATP-binding protein"/>
    <property type="match status" value="1"/>
</dbReference>
<reference evidence="11 12" key="1">
    <citation type="submission" date="2019-06" db="EMBL/GenBank/DDBJ databases">
        <title>Aeromicrobium sp. nov., isolated from a maize field.</title>
        <authorList>
            <person name="Lin S.-Y."/>
            <person name="Tsai C.-F."/>
            <person name="Young C.-C."/>
        </authorList>
    </citation>
    <scope>NUCLEOTIDE SEQUENCE [LARGE SCALE GENOMIC DNA]</scope>
    <source>
        <strain evidence="11 12">CC-CFT486</strain>
    </source>
</reference>
<comment type="caution">
    <text evidence="11">The sequence shown here is derived from an EMBL/GenBank/DDBJ whole genome shotgun (WGS) entry which is preliminary data.</text>
</comment>